<keyword evidence="12" id="KW-0227">DNA damage</keyword>
<evidence type="ECO:0000256" key="10">
    <source>
        <dbReference type="ARBA" id="ARBA00022705"/>
    </source>
</evidence>
<evidence type="ECO:0000256" key="12">
    <source>
        <dbReference type="ARBA" id="ARBA00022763"/>
    </source>
</evidence>
<dbReference type="InterPro" id="IPR043502">
    <property type="entry name" value="DNA/RNA_pol_sf"/>
</dbReference>
<reference evidence="20" key="1">
    <citation type="submission" date="2020-05" db="EMBL/GenBank/DDBJ databases">
        <authorList>
            <person name="Chiriac C."/>
            <person name="Salcher M."/>
            <person name="Ghai R."/>
            <person name="Kavagutti S V."/>
        </authorList>
    </citation>
    <scope>NUCLEOTIDE SEQUENCE</scope>
</reference>
<evidence type="ECO:0000256" key="2">
    <source>
        <dbReference type="ARBA" id="ARBA00004496"/>
    </source>
</evidence>
<comment type="subcellular location">
    <subcellularLocation>
        <location evidence="2">Cytoplasm</location>
    </subcellularLocation>
</comment>
<keyword evidence="15" id="KW-0238">DNA-binding</keyword>
<dbReference type="Pfam" id="PF00817">
    <property type="entry name" value="IMS"/>
    <property type="match status" value="1"/>
</dbReference>
<evidence type="ECO:0000256" key="4">
    <source>
        <dbReference type="ARBA" id="ARBA00011245"/>
    </source>
</evidence>
<dbReference type="PROSITE" id="PS50173">
    <property type="entry name" value="UMUC"/>
    <property type="match status" value="1"/>
</dbReference>
<dbReference type="EMBL" id="CAEZXS010000011">
    <property type="protein sequence ID" value="CAB4687336.1"/>
    <property type="molecule type" value="Genomic_DNA"/>
</dbReference>
<evidence type="ECO:0000256" key="8">
    <source>
        <dbReference type="ARBA" id="ARBA00022679"/>
    </source>
</evidence>
<comment type="cofactor">
    <cofactor evidence="1">
        <name>Mg(2+)</name>
        <dbReference type="ChEBI" id="CHEBI:18420"/>
    </cofactor>
</comment>
<evidence type="ECO:0000256" key="9">
    <source>
        <dbReference type="ARBA" id="ARBA00022695"/>
    </source>
</evidence>
<evidence type="ECO:0000256" key="3">
    <source>
        <dbReference type="ARBA" id="ARBA00010945"/>
    </source>
</evidence>
<dbReference type="InterPro" id="IPR024728">
    <property type="entry name" value="PolY_HhH_motif"/>
</dbReference>
<evidence type="ECO:0000313" key="23">
    <source>
        <dbReference type="EMBL" id="CAB5027142.1"/>
    </source>
</evidence>
<keyword evidence="8" id="KW-0808">Transferase</keyword>
<keyword evidence="6" id="KW-0515">Mutator protein</keyword>
<dbReference type="InterPro" id="IPR001126">
    <property type="entry name" value="UmuC"/>
</dbReference>
<dbReference type="NCBIfam" id="NF002677">
    <property type="entry name" value="PRK02406.1"/>
    <property type="match status" value="1"/>
</dbReference>
<evidence type="ECO:0000256" key="7">
    <source>
        <dbReference type="ARBA" id="ARBA00022490"/>
    </source>
</evidence>
<keyword evidence="11" id="KW-0479">Metal-binding</keyword>
<dbReference type="EMBL" id="CAFBOG010000018">
    <property type="protein sequence ID" value="CAB4970208.1"/>
    <property type="molecule type" value="Genomic_DNA"/>
</dbReference>
<dbReference type="InterPro" id="IPR017961">
    <property type="entry name" value="DNA_pol_Y-fam_little_finger"/>
</dbReference>
<dbReference type="Pfam" id="PF11799">
    <property type="entry name" value="IMS_C"/>
    <property type="match status" value="1"/>
</dbReference>
<organism evidence="20">
    <name type="scientific">freshwater metagenome</name>
    <dbReference type="NCBI Taxonomy" id="449393"/>
    <lineage>
        <taxon>unclassified sequences</taxon>
        <taxon>metagenomes</taxon>
        <taxon>ecological metagenomes</taxon>
    </lineage>
</organism>
<dbReference type="SUPFAM" id="SSF56672">
    <property type="entry name" value="DNA/RNA polymerases"/>
    <property type="match status" value="1"/>
</dbReference>
<dbReference type="FunFam" id="3.30.1490.100:FF:000004">
    <property type="entry name" value="DNA polymerase IV"/>
    <property type="match status" value="1"/>
</dbReference>
<dbReference type="EC" id="2.7.7.7" evidence="5"/>
<dbReference type="GO" id="GO:0003684">
    <property type="term" value="F:damaged DNA binding"/>
    <property type="evidence" value="ECO:0007669"/>
    <property type="project" value="InterPro"/>
</dbReference>
<sequence length="452" mass="48361">MSQDSARVILHVDMDAFFASVELLRHPELRGLPVVVGGTGDRGVVAAASYEARSYGVYSAMSSVQARRLCPDAVFLQGDHAHYSRTSAVIMEIFRTLTPLVEPLSLDEAFLDISGSRRLLGEPLDVAQRLRCSVKEETGLSCSLGIAPNKFLAKLATTSAKPTASRGGPIEGPGVAVVSPGEELEFLHPLPVGRLWGVGPATLAKLAPLGVVTIGDLSEVPQELLVVVLGPGAGAHLHQLSLGRDNRPVVANSEPKSMSQEQTFAQDISSMDALRSELVRQSEAVASRLRHHGYRGRTVQLKVRYRDFTTVTRSQTLEAPTDRGTDLVRTAWSLLLRLPVERGVRLLGVGVANLLRGELQQQLSFDDALAGLRDDPGRRNPSRAALDASDSEWDATNSAVDAIRNKFGAELIGPARLAGQAKQAHGQQWGPAAEHDVDTASKSGVPPPAETS</sequence>
<dbReference type="GO" id="GO:0006281">
    <property type="term" value="P:DNA repair"/>
    <property type="evidence" value="ECO:0007669"/>
    <property type="project" value="UniProtKB-KW"/>
</dbReference>
<keyword evidence="9" id="KW-0548">Nucleotidyltransferase</keyword>
<dbReference type="InterPro" id="IPR050116">
    <property type="entry name" value="DNA_polymerase-Y"/>
</dbReference>
<dbReference type="GO" id="GO:0009432">
    <property type="term" value="P:SOS response"/>
    <property type="evidence" value="ECO:0007669"/>
    <property type="project" value="TreeGrafter"/>
</dbReference>
<dbReference type="GO" id="GO:0005829">
    <property type="term" value="C:cytosol"/>
    <property type="evidence" value="ECO:0007669"/>
    <property type="project" value="TreeGrafter"/>
</dbReference>
<evidence type="ECO:0000313" key="21">
    <source>
        <dbReference type="EMBL" id="CAB4793183.1"/>
    </source>
</evidence>
<dbReference type="InterPro" id="IPR043128">
    <property type="entry name" value="Rev_trsase/Diguanyl_cyclase"/>
</dbReference>
<keyword evidence="14" id="KW-0239">DNA-directed DNA polymerase</keyword>
<feature type="region of interest" description="Disordered" evidence="18">
    <location>
        <begin position="418"/>
        <end position="452"/>
    </location>
</feature>
<dbReference type="GO" id="GO:0003887">
    <property type="term" value="F:DNA-directed DNA polymerase activity"/>
    <property type="evidence" value="ECO:0007669"/>
    <property type="project" value="UniProtKB-KW"/>
</dbReference>
<dbReference type="GO" id="GO:0042276">
    <property type="term" value="P:error-prone translesion synthesis"/>
    <property type="evidence" value="ECO:0007669"/>
    <property type="project" value="TreeGrafter"/>
</dbReference>
<evidence type="ECO:0000313" key="20">
    <source>
        <dbReference type="EMBL" id="CAB4687336.1"/>
    </source>
</evidence>
<dbReference type="PANTHER" id="PTHR11076:SF33">
    <property type="entry name" value="DNA POLYMERASE KAPPA"/>
    <property type="match status" value="1"/>
</dbReference>
<evidence type="ECO:0000256" key="1">
    <source>
        <dbReference type="ARBA" id="ARBA00001946"/>
    </source>
</evidence>
<dbReference type="Gene3D" id="3.30.1490.100">
    <property type="entry name" value="DNA polymerase, Y-family, little finger domain"/>
    <property type="match status" value="1"/>
</dbReference>
<evidence type="ECO:0000256" key="13">
    <source>
        <dbReference type="ARBA" id="ARBA00022842"/>
    </source>
</evidence>
<dbReference type="EMBL" id="CAFBPW010000019">
    <property type="protein sequence ID" value="CAB5027142.1"/>
    <property type="molecule type" value="Genomic_DNA"/>
</dbReference>
<dbReference type="PANTHER" id="PTHR11076">
    <property type="entry name" value="DNA REPAIR POLYMERASE UMUC / TRANSFERASE FAMILY MEMBER"/>
    <property type="match status" value="1"/>
</dbReference>
<feature type="domain" description="UmuC" evidence="19">
    <location>
        <begin position="9"/>
        <end position="199"/>
    </location>
</feature>
<accession>A0A6J6NM73</accession>
<dbReference type="NCBIfam" id="NF002882">
    <property type="entry name" value="PRK03348.1"/>
    <property type="match status" value="1"/>
</dbReference>
<comment type="similarity">
    <text evidence="3">Belongs to the DNA polymerase type-Y family.</text>
</comment>
<comment type="subunit">
    <text evidence="4">Monomer.</text>
</comment>
<proteinExistence type="inferred from homology"/>
<dbReference type="FunFam" id="3.40.1170.60:FF:000001">
    <property type="entry name" value="DNA polymerase IV"/>
    <property type="match status" value="1"/>
</dbReference>
<evidence type="ECO:0000256" key="17">
    <source>
        <dbReference type="ARBA" id="ARBA00049244"/>
    </source>
</evidence>
<dbReference type="CDD" id="cd03586">
    <property type="entry name" value="PolY_Pol_IV_kappa"/>
    <property type="match status" value="1"/>
</dbReference>
<dbReference type="EMBL" id="CAFAAQ010000002">
    <property type="protein sequence ID" value="CAB4793183.1"/>
    <property type="molecule type" value="Genomic_DNA"/>
</dbReference>
<name>A0A6J6NM73_9ZZZZ</name>
<dbReference type="GO" id="GO:0046872">
    <property type="term" value="F:metal ion binding"/>
    <property type="evidence" value="ECO:0007669"/>
    <property type="project" value="UniProtKB-KW"/>
</dbReference>
<dbReference type="Pfam" id="PF11798">
    <property type="entry name" value="IMS_HHH"/>
    <property type="match status" value="1"/>
</dbReference>
<keyword evidence="10" id="KW-0235">DNA replication</keyword>
<comment type="catalytic activity">
    <reaction evidence="17">
        <text>DNA(n) + a 2'-deoxyribonucleoside 5'-triphosphate = DNA(n+1) + diphosphate</text>
        <dbReference type="Rhea" id="RHEA:22508"/>
        <dbReference type="Rhea" id="RHEA-COMP:17339"/>
        <dbReference type="Rhea" id="RHEA-COMP:17340"/>
        <dbReference type="ChEBI" id="CHEBI:33019"/>
        <dbReference type="ChEBI" id="CHEBI:61560"/>
        <dbReference type="ChEBI" id="CHEBI:173112"/>
        <dbReference type="EC" id="2.7.7.7"/>
    </reaction>
</comment>
<evidence type="ECO:0000259" key="19">
    <source>
        <dbReference type="PROSITE" id="PS50173"/>
    </source>
</evidence>
<evidence type="ECO:0000256" key="14">
    <source>
        <dbReference type="ARBA" id="ARBA00022932"/>
    </source>
</evidence>
<evidence type="ECO:0000256" key="18">
    <source>
        <dbReference type="SAM" id="MobiDB-lite"/>
    </source>
</evidence>
<dbReference type="InterPro" id="IPR022880">
    <property type="entry name" value="DNApol_IV"/>
</dbReference>
<dbReference type="InterPro" id="IPR036775">
    <property type="entry name" value="DNA_pol_Y-fam_lit_finger_sf"/>
</dbReference>
<evidence type="ECO:0000256" key="15">
    <source>
        <dbReference type="ARBA" id="ARBA00023125"/>
    </source>
</evidence>
<dbReference type="Gene3D" id="3.30.70.270">
    <property type="match status" value="1"/>
</dbReference>
<keyword evidence="16" id="KW-0234">DNA repair</keyword>
<dbReference type="HAMAP" id="MF_01113">
    <property type="entry name" value="DNApol_IV"/>
    <property type="match status" value="1"/>
</dbReference>
<dbReference type="GO" id="GO:0006260">
    <property type="term" value="P:DNA replication"/>
    <property type="evidence" value="ECO:0007669"/>
    <property type="project" value="UniProtKB-KW"/>
</dbReference>
<keyword evidence="7" id="KW-0963">Cytoplasm</keyword>
<protein>
    <recommendedName>
        <fullName evidence="5">DNA-directed DNA polymerase</fullName>
        <ecNumber evidence="5">2.7.7.7</ecNumber>
    </recommendedName>
</protein>
<evidence type="ECO:0000256" key="6">
    <source>
        <dbReference type="ARBA" id="ARBA00022457"/>
    </source>
</evidence>
<keyword evidence="13" id="KW-0460">Magnesium</keyword>
<dbReference type="SUPFAM" id="SSF100879">
    <property type="entry name" value="Lesion bypass DNA polymerase (Y-family), little finger domain"/>
    <property type="match status" value="1"/>
</dbReference>
<dbReference type="NCBIfam" id="NF003015">
    <property type="entry name" value="PRK03858.1"/>
    <property type="match status" value="1"/>
</dbReference>
<evidence type="ECO:0000256" key="11">
    <source>
        <dbReference type="ARBA" id="ARBA00022723"/>
    </source>
</evidence>
<evidence type="ECO:0000256" key="16">
    <source>
        <dbReference type="ARBA" id="ARBA00023204"/>
    </source>
</evidence>
<evidence type="ECO:0000256" key="5">
    <source>
        <dbReference type="ARBA" id="ARBA00012417"/>
    </source>
</evidence>
<dbReference type="Gene3D" id="3.40.1170.60">
    <property type="match status" value="1"/>
</dbReference>
<dbReference type="AlphaFoldDB" id="A0A6J6NM73"/>
<gene>
    <name evidence="20" type="ORF">UFOPK2582_00189</name>
    <name evidence="21" type="ORF">UFOPK3046_00057</name>
    <name evidence="22" type="ORF">UFOPK3914_00332</name>
    <name evidence="23" type="ORF">UFOPK4173_00298</name>
</gene>
<evidence type="ECO:0000313" key="22">
    <source>
        <dbReference type="EMBL" id="CAB4970208.1"/>
    </source>
</evidence>
<dbReference type="Gene3D" id="1.10.150.20">
    <property type="entry name" value="5' to 3' exonuclease, C-terminal subdomain"/>
    <property type="match status" value="1"/>
</dbReference>